<evidence type="ECO:0000313" key="2">
    <source>
        <dbReference type="EMBL" id="PKI54112.1"/>
    </source>
</evidence>
<dbReference type="AlphaFoldDB" id="A0A2I0JCZ6"/>
<accession>A0A2I0JCZ6</accession>
<sequence>MDRLLLFLLSTLSLLPLRRSLLRQTPYRLTRRRPAGDRPFASCNTFAFSKRYFSLPPVLPIIYQEHRRALTRRGRRYGRAGTSKCGFSLLHFRDG</sequence>
<evidence type="ECO:0008006" key="4">
    <source>
        <dbReference type="Google" id="ProtNLM"/>
    </source>
</evidence>
<keyword evidence="3" id="KW-1185">Reference proteome</keyword>
<comment type="caution">
    <text evidence="2">The sequence shown here is derived from an EMBL/GenBank/DDBJ whole genome shotgun (WGS) entry which is preliminary data.</text>
</comment>
<feature type="signal peptide" evidence="1">
    <location>
        <begin position="1"/>
        <end position="20"/>
    </location>
</feature>
<reference evidence="2 3" key="1">
    <citation type="submission" date="2017-11" db="EMBL/GenBank/DDBJ databases">
        <title>De-novo sequencing of pomegranate (Punica granatum L.) genome.</title>
        <authorList>
            <person name="Akparov Z."/>
            <person name="Amiraslanov A."/>
            <person name="Hajiyeva S."/>
            <person name="Abbasov M."/>
            <person name="Kaur K."/>
            <person name="Hamwieh A."/>
            <person name="Solovyev V."/>
            <person name="Salamov A."/>
            <person name="Braich B."/>
            <person name="Kosarev P."/>
            <person name="Mahmoud A."/>
            <person name="Hajiyev E."/>
            <person name="Babayeva S."/>
            <person name="Izzatullayeva V."/>
            <person name="Mammadov A."/>
            <person name="Mammadov A."/>
            <person name="Sharifova S."/>
            <person name="Ojaghi J."/>
            <person name="Eynullazada K."/>
            <person name="Bayramov B."/>
            <person name="Abdulazimova A."/>
            <person name="Shahmuradov I."/>
        </authorList>
    </citation>
    <scope>NUCLEOTIDE SEQUENCE [LARGE SCALE GENOMIC DNA]</scope>
    <source>
        <strain evidence="3">cv. AG2017</strain>
        <tissue evidence="2">Leaf</tissue>
    </source>
</reference>
<dbReference type="Proteomes" id="UP000233551">
    <property type="component" value="Unassembled WGS sequence"/>
</dbReference>
<feature type="chain" id="PRO_5014161176" description="Secreted protein" evidence="1">
    <location>
        <begin position="21"/>
        <end position="95"/>
    </location>
</feature>
<organism evidence="2 3">
    <name type="scientific">Punica granatum</name>
    <name type="common">Pomegranate</name>
    <dbReference type="NCBI Taxonomy" id="22663"/>
    <lineage>
        <taxon>Eukaryota</taxon>
        <taxon>Viridiplantae</taxon>
        <taxon>Streptophyta</taxon>
        <taxon>Embryophyta</taxon>
        <taxon>Tracheophyta</taxon>
        <taxon>Spermatophyta</taxon>
        <taxon>Magnoliopsida</taxon>
        <taxon>eudicotyledons</taxon>
        <taxon>Gunneridae</taxon>
        <taxon>Pentapetalae</taxon>
        <taxon>rosids</taxon>
        <taxon>malvids</taxon>
        <taxon>Myrtales</taxon>
        <taxon>Lythraceae</taxon>
        <taxon>Punica</taxon>
    </lineage>
</organism>
<protein>
    <recommendedName>
        <fullName evidence="4">Secreted protein</fullName>
    </recommendedName>
</protein>
<gene>
    <name evidence="2" type="ORF">CRG98_025476</name>
</gene>
<keyword evidence="1" id="KW-0732">Signal</keyword>
<proteinExistence type="predicted"/>
<evidence type="ECO:0000313" key="3">
    <source>
        <dbReference type="Proteomes" id="UP000233551"/>
    </source>
</evidence>
<dbReference type="EMBL" id="PGOL01001808">
    <property type="protein sequence ID" value="PKI54112.1"/>
    <property type="molecule type" value="Genomic_DNA"/>
</dbReference>
<name>A0A2I0JCZ6_PUNGR</name>
<evidence type="ECO:0000256" key="1">
    <source>
        <dbReference type="SAM" id="SignalP"/>
    </source>
</evidence>